<gene>
    <name evidence="1" type="ORF">B296_00004173</name>
</gene>
<dbReference type="Proteomes" id="UP000287651">
    <property type="component" value="Unassembled WGS sequence"/>
</dbReference>
<accession>A0A427BAM2</accession>
<sequence>MTPSTTGVSLVVEYLWGALHPMLAKQLYECSSEELMNRAAKSTVWGFNFASALVDRVHDAGRMVRLQHERIAVLWTANKELKFGASQEVFTVAEYREKELQATVD</sequence>
<evidence type="ECO:0000313" key="2">
    <source>
        <dbReference type="Proteomes" id="UP000287651"/>
    </source>
</evidence>
<organism evidence="1 2">
    <name type="scientific">Ensete ventricosum</name>
    <name type="common">Abyssinian banana</name>
    <name type="synonym">Musa ensete</name>
    <dbReference type="NCBI Taxonomy" id="4639"/>
    <lineage>
        <taxon>Eukaryota</taxon>
        <taxon>Viridiplantae</taxon>
        <taxon>Streptophyta</taxon>
        <taxon>Embryophyta</taxon>
        <taxon>Tracheophyta</taxon>
        <taxon>Spermatophyta</taxon>
        <taxon>Magnoliopsida</taxon>
        <taxon>Liliopsida</taxon>
        <taxon>Zingiberales</taxon>
        <taxon>Musaceae</taxon>
        <taxon>Ensete</taxon>
    </lineage>
</organism>
<name>A0A427BAM2_ENSVE</name>
<reference evidence="1 2" key="1">
    <citation type="journal article" date="2014" name="Agronomy (Basel)">
        <title>A Draft Genome Sequence for Ensete ventricosum, the Drought-Tolerant Tree Against Hunger.</title>
        <authorList>
            <person name="Harrison J."/>
            <person name="Moore K.A."/>
            <person name="Paszkiewicz K."/>
            <person name="Jones T."/>
            <person name="Grant M."/>
            <person name="Ambacheew D."/>
            <person name="Muzemil S."/>
            <person name="Studholme D.J."/>
        </authorList>
    </citation>
    <scope>NUCLEOTIDE SEQUENCE [LARGE SCALE GENOMIC DNA]</scope>
</reference>
<dbReference type="EMBL" id="AMZH03000099">
    <property type="protein sequence ID" value="RRT85542.1"/>
    <property type="molecule type" value="Genomic_DNA"/>
</dbReference>
<evidence type="ECO:0000313" key="1">
    <source>
        <dbReference type="EMBL" id="RRT85542.1"/>
    </source>
</evidence>
<protein>
    <submittedName>
        <fullName evidence="1">Uncharacterized protein</fullName>
    </submittedName>
</protein>
<dbReference type="AlphaFoldDB" id="A0A427BAM2"/>
<proteinExistence type="predicted"/>
<comment type="caution">
    <text evidence="1">The sequence shown here is derived from an EMBL/GenBank/DDBJ whole genome shotgun (WGS) entry which is preliminary data.</text>
</comment>